<dbReference type="InterPro" id="IPR050194">
    <property type="entry name" value="Glycosyltransferase_grp1"/>
</dbReference>
<evidence type="ECO:0000256" key="2">
    <source>
        <dbReference type="SAM" id="Phobius"/>
    </source>
</evidence>
<comment type="caution">
    <text evidence="4">The sequence shown here is derived from an EMBL/GenBank/DDBJ whole genome shotgun (WGS) entry which is preliminary data.</text>
</comment>
<evidence type="ECO:0000256" key="1">
    <source>
        <dbReference type="SAM" id="MobiDB-lite"/>
    </source>
</evidence>
<dbReference type="SUPFAM" id="SSF53756">
    <property type="entry name" value="UDP-Glycosyltransferase/glycogen phosphorylase"/>
    <property type="match status" value="1"/>
</dbReference>
<proteinExistence type="predicted"/>
<gene>
    <name evidence="4" type="ORF">PhCBS80983_g03921</name>
</gene>
<dbReference type="Pfam" id="PF13692">
    <property type="entry name" value="Glyco_trans_1_4"/>
    <property type="match status" value="2"/>
</dbReference>
<feature type="transmembrane region" description="Helical" evidence="2">
    <location>
        <begin position="150"/>
        <end position="167"/>
    </location>
</feature>
<keyword evidence="2" id="KW-0472">Membrane</keyword>
<evidence type="ECO:0000313" key="4">
    <source>
        <dbReference type="EMBL" id="TPX57307.1"/>
    </source>
</evidence>
<accession>A0A507E1R5</accession>
<dbReference type="Pfam" id="PF13439">
    <property type="entry name" value="Glyco_transf_4"/>
    <property type="match status" value="1"/>
</dbReference>
<feature type="region of interest" description="Disordered" evidence="1">
    <location>
        <begin position="227"/>
        <end position="256"/>
    </location>
</feature>
<dbReference type="InterPro" id="IPR028098">
    <property type="entry name" value="Glyco_trans_4-like_N"/>
</dbReference>
<dbReference type="Gene3D" id="3.40.50.2000">
    <property type="entry name" value="Glycogen Phosphorylase B"/>
    <property type="match status" value="3"/>
</dbReference>
<keyword evidence="2" id="KW-1133">Transmembrane helix</keyword>
<evidence type="ECO:0000313" key="5">
    <source>
        <dbReference type="Proteomes" id="UP000318582"/>
    </source>
</evidence>
<keyword evidence="5" id="KW-1185">Reference proteome</keyword>
<dbReference type="Proteomes" id="UP000318582">
    <property type="component" value="Unassembled WGS sequence"/>
</dbReference>
<dbReference type="AlphaFoldDB" id="A0A507E1R5"/>
<reference evidence="4 5" key="1">
    <citation type="journal article" date="2019" name="Sci. Rep.">
        <title>Comparative genomics of chytrid fungi reveal insights into the obligate biotrophic and pathogenic lifestyle of Synchytrium endobioticum.</title>
        <authorList>
            <person name="van de Vossenberg B.T.L.H."/>
            <person name="Warris S."/>
            <person name="Nguyen H.D.T."/>
            <person name="van Gent-Pelzer M.P.E."/>
            <person name="Joly D.L."/>
            <person name="van de Geest H.C."/>
            <person name="Bonants P.J.M."/>
            <person name="Smith D.S."/>
            <person name="Levesque C.A."/>
            <person name="van der Lee T.A.J."/>
        </authorList>
    </citation>
    <scope>NUCLEOTIDE SEQUENCE [LARGE SCALE GENOMIC DNA]</scope>
    <source>
        <strain evidence="4 5">CBS 809.83</strain>
    </source>
</reference>
<dbReference type="GO" id="GO:0016757">
    <property type="term" value="F:glycosyltransferase activity"/>
    <property type="evidence" value="ECO:0007669"/>
    <property type="project" value="TreeGrafter"/>
</dbReference>
<feature type="transmembrane region" description="Helical" evidence="2">
    <location>
        <begin position="96"/>
        <end position="114"/>
    </location>
</feature>
<feature type="domain" description="Glycosyltransferase subfamily 4-like N-terminal" evidence="3">
    <location>
        <begin position="25"/>
        <end position="179"/>
    </location>
</feature>
<protein>
    <recommendedName>
        <fullName evidence="3">Glycosyltransferase subfamily 4-like N-terminal domain-containing protein</fullName>
    </recommendedName>
</protein>
<dbReference type="STRING" id="109895.A0A507E1R5"/>
<sequence length="475" mass="53192">MSSPTTFTFDPMRILVVTEYLPPYVSGIAKRFKNLTKGYRDAGHVVTIASVAGTACDMVVPSLPNPFYMQQRMFIFPPWLLIWQLINPFTSVPYDIVHIVSPLCLAFVPLIPLFKLRGVKVYVSYHVLMEYYKEAYFYHKTIFHRLTGDLINIIYIYLYFIFLVSWADVVGVPSKIADSVVYKYAPRIHFMKSGLNTDVFVPQVREQGSMDDLLMASSSEVHVGIKEGGKRRGRGRVASEEEQLPPYSKQPSTEMVEPVEKGPTLVYVGRLAPEKNVQFLVKAMAHPSLSRATLVLVGDGPFRPHLESVAVETVGASHVYSKPTVQPSPTPYSSLAESPAMSATTTHHRVIFTGVVLSEQEVAKYYARADMFVSASASETFGFTVAEAMACGTPAVVVREGAFKSVYSVIDEWMFRDGDQEDFVQKIGTCFGDERARNLARHLALKHFRVSLAVDDLLQTYNDVVRPKQRVVVES</sequence>
<name>A0A507E1R5_9FUNG</name>
<keyword evidence="2" id="KW-0812">Transmembrane</keyword>
<evidence type="ECO:0000259" key="3">
    <source>
        <dbReference type="Pfam" id="PF13439"/>
    </source>
</evidence>
<dbReference type="PANTHER" id="PTHR45947:SF3">
    <property type="entry name" value="SULFOQUINOVOSYL TRANSFERASE SQD2"/>
    <property type="match status" value="1"/>
</dbReference>
<dbReference type="EMBL" id="QEAQ01000054">
    <property type="protein sequence ID" value="TPX57307.1"/>
    <property type="molecule type" value="Genomic_DNA"/>
</dbReference>
<dbReference type="PANTHER" id="PTHR45947">
    <property type="entry name" value="SULFOQUINOVOSYL TRANSFERASE SQD2"/>
    <property type="match status" value="1"/>
</dbReference>
<organism evidence="4 5">
    <name type="scientific">Powellomyces hirtus</name>
    <dbReference type="NCBI Taxonomy" id="109895"/>
    <lineage>
        <taxon>Eukaryota</taxon>
        <taxon>Fungi</taxon>
        <taxon>Fungi incertae sedis</taxon>
        <taxon>Chytridiomycota</taxon>
        <taxon>Chytridiomycota incertae sedis</taxon>
        <taxon>Chytridiomycetes</taxon>
        <taxon>Spizellomycetales</taxon>
        <taxon>Powellomycetaceae</taxon>
        <taxon>Powellomyces</taxon>
    </lineage>
</organism>